<dbReference type="NCBIfam" id="NF038206">
    <property type="entry name" value="RGCVC_fam"/>
    <property type="match status" value="1"/>
</dbReference>
<protein>
    <submittedName>
        <fullName evidence="1">Uncharacterized protein</fullName>
    </submittedName>
</protein>
<accession>A0A1M7RN73</accession>
<dbReference type="AlphaFoldDB" id="A0A1M7RN73"/>
<organism evidence="1 2">
    <name type="scientific">Cryptosporangium aurantiacum</name>
    <dbReference type="NCBI Taxonomy" id="134849"/>
    <lineage>
        <taxon>Bacteria</taxon>
        <taxon>Bacillati</taxon>
        <taxon>Actinomycetota</taxon>
        <taxon>Actinomycetes</taxon>
        <taxon>Cryptosporangiales</taxon>
        <taxon>Cryptosporangiaceae</taxon>
        <taxon>Cryptosporangium</taxon>
    </lineage>
</organism>
<dbReference type="EMBL" id="FRCS01000028">
    <property type="protein sequence ID" value="SHN47775.1"/>
    <property type="molecule type" value="Genomic_DNA"/>
</dbReference>
<sequence length="54" mass="5842">MTSPTTVVDDRKTLSGKEETCDVCAHETAAHDPISRRYCAATLANALTRLCICT</sequence>
<gene>
    <name evidence="1" type="ORF">SAMN05443668_1282</name>
</gene>
<proteinExistence type="predicted"/>
<keyword evidence="2" id="KW-1185">Reference proteome</keyword>
<evidence type="ECO:0000313" key="2">
    <source>
        <dbReference type="Proteomes" id="UP000184440"/>
    </source>
</evidence>
<dbReference type="RefSeq" id="WP_178380118.1">
    <property type="nucleotide sequence ID" value="NZ_FRCS01000028.1"/>
</dbReference>
<dbReference type="Proteomes" id="UP000184440">
    <property type="component" value="Unassembled WGS sequence"/>
</dbReference>
<evidence type="ECO:0000313" key="1">
    <source>
        <dbReference type="EMBL" id="SHN47775.1"/>
    </source>
</evidence>
<reference evidence="1 2" key="1">
    <citation type="submission" date="2016-11" db="EMBL/GenBank/DDBJ databases">
        <authorList>
            <person name="Jaros S."/>
            <person name="Januszkiewicz K."/>
            <person name="Wedrychowicz H."/>
        </authorList>
    </citation>
    <scope>NUCLEOTIDE SEQUENCE [LARGE SCALE GENOMIC DNA]</scope>
    <source>
        <strain evidence="1 2">DSM 46144</strain>
    </source>
</reference>
<name>A0A1M7RN73_9ACTN</name>